<feature type="region of interest" description="Disordered" evidence="2">
    <location>
        <begin position="1"/>
        <end position="25"/>
    </location>
</feature>
<dbReference type="Gene3D" id="1.10.3020.10">
    <property type="entry name" value="alpha-amino acid ester hydrolase ( Helical cap domain)"/>
    <property type="match status" value="1"/>
</dbReference>
<dbReference type="SUPFAM" id="SSF53474">
    <property type="entry name" value="alpha/beta-Hydrolases"/>
    <property type="match status" value="1"/>
</dbReference>
<gene>
    <name evidence="4" type="ORF">BDK92_0055</name>
</gene>
<dbReference type="InterPro" id="IPR013736">
    <property type="entry name" value="Xaa-Pro_dipept_C"/>
</dbReference>
<dbReference type="SUPFAM" id="SSF49785">
    <property type="entry name" value="Galactose-binding domain-like"/>
    <property type="match status" value="1"/>
</dbReference>
<evidence type="ECO:0000256" key="1">
    <source>
        <dbReference type="ARBA" id="ARBA00022801"/>
    </source>
</evidence>
<evidence type="ECO:0000313" key="5">
    <source>
        <dbReference type="Proteomes" id="UP000277671"/>
    </source>
</evidence>
<dbReference type="PANTHER" id="PTHR43056:SF10">
    <property type="entry name" value="COCE_NOND FAMILY, PUTATIVE (AFU_ORTHOLOGUE AFUA_7G00600)-RELATED"/>
    <property type="match status" value="1"/>
</dbReference>
<dbReference type="GO" id="GO:0008239">
    <property type="term" value="F:dipeptidyl-peptidase activity"/>
    <property type="evidence" value="ECO:0007669"/>
    <property type="project" value="InterPro"/>
</dbReference>
<name>A0A495JA96_9ACTN</name>
<dbReference type="Proteomes" id="UP000277671">
    <property type="component" value="Unassembled WGS sequence"/>
</dbReference>
<evidence type="ECO:0000313" key="4">
    <source>
        <dbReference type="EMBL" id="RKR85845.1"/>
    </source>
</evidence>
<feature type="domain" description="Xaa-Pro dipeptidyl-peptidase C-terminal" evidence="3">
    <location>
        <begin position="328"/>
        <end position="567"/>
    </location>
</feature>
<dbReference type="EMBL" id="RBKT01000001">
    <property type="protein sequence ID" value="RKR85845.1"/>
    <property type="molecule type" value="Genomic_DNA"/>
</dbReference>
<dbReference type="InterPro" id="IPR050585">
    <property type="entry name" value="Xaa-Pro_dipeptidyl-ppase/CocE"/>
</dbReference>
<dbReference type="PANTHER" id="PTHR43056">
    <property type="entry name" value="PEPTIDASE S9 PROLYL OLIGOPEPTIDASE"/>
    <property type="match status" value="1"/>
</dbReference>
<evidence type="ECO:0000259" key="3">
    <source>
        <dbReference type="SMART" id="SM00939"/>
    </source>
</evidence>
<organism evidence="4 5">
    <name type="scientific">Micromonospora pisi</name>
    <dbReference type="NCBI Taxonomy" id="589240"/>
    <lineage>
        <taxon>Bacteria</taxon>
        <taxon>Bacillati</taxon>
        <taxon>Actinomycetota</taxon>
        <taxon>Actinomycetes</taxon>
        <taxon>Micromonosporales</taxon>
        <taxon>Micromonosporaceae</taxon>
        <taxon>Micromonospora</taxon>
    </lineage>
</organism>
<dbReference type="InterPro" id="IPR008979">
    <property type="entry name" value="Galactose-bd-like_sf"/>
</dbReference>
<dbReference type="SMART" id="SM00939">
    <property type="entry name" value="PepX_C"/>
    <property type="match status" value="1"/>
</dbReference>
<dbReference type="Gene3D" id="3.40.50.1820">
    <property type="entry name" value="alpha/beta hydrolase"/>
    <property type="match status" value="1"/>
</dbReference>
<dbReference type="Gene3D" id="2.60.120.260">
    <property type="entry name" value="Galactose-binding domain-like"/>
    <property type="match status" value="1"/>
</dbReference>
<protein>
    <recommendedName>
        <fullName evidence="3">Xaa-Pro dipeptidyl-peptidase C-terminal domain-containing protein</fullName>
    </recommendedName>
</protein>
<dbReference type="AlphaFoldDB" id="A0A495JA96"/>
<proteinExistence type="predicted"/>
<accession>A0A495JA96</accession>
<reference evidence="4 5" key="1">
    <citation type="submission" date="2018-10" db="EMBL/GenBank/DDBJ databases">
        <title>Sequencing the genomes of 1000 actinobacteria strains.</title>
        <authorList>
            <person name="Klenk H.-P."/>
        </authorList>
    </citation>
    <scope>NUCLEOTIDE SEQUENCE [LARGE SCALE GENOMIC DNA]</scope>
    <source>
        <strain evidence="4 5">DSM 45175</strain>
    </source>
</reference>
<sequence>MVAHSSTLYDKSHRHEEASHDRPRHIRVLRRLGRREVGPHQVGYSGRVTVPAADGTPLLADHYQPLTEGDFPTLLIRSPYGRGFPFASLFGFAYASHGFHVVLQSCRGTGGSAGEFTWWLNETDDGLAAVAWLREQPWFSGDFGMVGLSYLAYVQWAMAMDPPPELRALVVQVGAHDPYSTAYPGGAFALENSVIAAVSMVHQGRGALRFVRALIRLQRKLPSVVRSLPIKDAYVPAVGQRVPYIDGLLGNPDRDAPFWHGTDIGATAERLEVPTKVIAGWHDLLLDQNLQQYARLRGAGCPTSLLIGPWTHTSMLEVDGPMVLAESVAWLRAHISGDRSGLRESRVRVHVGGVDEWRDLADWPPPAVSRALYPTLGAGELGAEAGDDAGRLADTPPEASEPVGSFRYDPANPTPSIGGPLLSRTAGVRDNTELEARPDVLTFTTGALSEPLEVIGPVSVELWVAAKAGSNIDIFARLCDVDESGCSRNICDGLFRLPAFTSDDPVAVTVGLSSTAHRFRHGHRVRLQISGGAHPRFARNTGSGEPAATATRLVATDVTIHPGSVLRLPQVT</sequence>
<dbReference type="Pfam" id="PF08530">
    <property type="entry name" value="PepX_C"/>
    <property type="match status" value="1"/>
</dbReference>
<feature type="compositionally biased region" description="Basic and acidic residues" evidence="2">
    <location>
        <begin position="10"/>
        <end position="21"/>
    </location>
</feature>
<dbReference type="InterPro" id="IPR029058">
    <property type="entry name" value="AB_hydrolase_fold"/>
</dbReference>
<dbReference type="InterPro" id="IPR005674">
    <property type="entry name" value="CocE/Ser_esterase"/>
</dbReference>
<dbReference type="InterPro" id="IPR000383">
    <property type="entry name" value="Xaa-Pro-like_dom"/>
</dbReference>
<keyword evidence="5" id="KW-1185">Reference proteome</keyword>
<feature type="region of interest" description="Disordered" evidence="2">
    <location>
        <begin position="383"/>
        <end position="424"/>
    </location>
</feature>
<keyword evidence="1" id="KW-0378">Hydrolase</keyword>
<evidence type="ECO:0000256" key="2">
    <source>
        <dbReference type="SAM" id="MobiDB-lite"/>
    </source>
</evidence>
<dbReference type="Pfam" id="PF02129">
    <property type="entry name" value="Peptidase_S15"/>
    <property type="match status" value="1"/>
</dbReference>
<comment type="caution">
    <text evidence="4">The sequence shown here is derived from an EMBL/GenBank/DDBJ whole genome shotgun (WGS) entry which is preliminary data.</text>
</comment>
<dbReference type="NCBIfam" id="TIGR00976">
    <property type="entry name" value="CocE_NonD"/>
    <property type="match status" value="1"/>
</dbReference>